<protein>
    <recommendedName>
        <fullName evidence="4 5">Photosystem II assembly protein Ycf48</fullName>
    </recommendedName>
</protein>
<keyword evidence="8" id="KW-1185">Reference proteome</keyword>
<evidence type="ECO:0000313" key="8">
    <source>
        <dbReference type="Proteomes" id="UP000030170"/>
    </source>
</evidence>
<dbReference type="PANTHER" id="PTHR47199:SF2">
    <property type="entry name" value="PHOTOSYSTEM II STABILITY_ASSEMBLY FACTOR HCF136, CHLOROPLASTIC"/>
    <property type="match status" value="1"/>
</dbReference>
<proteinExistence type="inferred from homology"/>
<dbReference type="HAMAP" id="MF_01348">
    <property type="entry name" value="Ycf48"/>
    <property type="match status" value="1"/>
</dbReference>
<dbReference type="SUPFAM" id="SSF110296">
    <property type="entry name" value="Oligoxyloglucan reducing end-specific cellobiohydrolase"/>
    <property type="match status" value="1"/>
</dbReference>
<reference evidence="7 8" key="1">
    <citation type="journal article" date="2014" name="Mol. Ecol.">
        <title>Evolution of Synechococcus.</title>
        <authorList>
            <person name="Dvorak P."/>
            <person name="Casamatta D."/>
            <person name="Hasler P."/>
            <person name="Poulickova A."/>
            <person name="Ondrej V."/>
            <person name="Sanges R."/>
        </authorList>
    </citation>
    <scope>NUCLEOTIDE SEQUENCE [LARGE SCALE GENOMIC DNA]</scope>
    <source>
        <strain evidence="7 8">CAUP A 1101</strain>
    </source>
</reference>
<dbReference type="Gene3D" id="2.130.10.10">
    <property type="entry name" value="YVTN repeat-like/Quinoprotein amine dehydrogenase"/>
    <property type="match status" value="1"/>
</dbReference>
<evidence type="ECO:0000256" key="1">
    <source>
        <dbReference type="ARBA" id="ARBA00022531"/>
    </source>
</evidence>
<evidence type="ECO:0000256" key="5">
    <source>
        <dbReference type="PIRNR" id="PIRNR017875"/>
    </source>
</evidence>
<sequence>MLALMNTWKRIGVVLAVVLFCCGCAKYLPSLEATPWQSVALPTEETLLDVAFTENVQHGWLVGSNATLLETVDGGQTWQSKTLDLDDSHYRLTSVSFSGQEGWVVGQPLIMLHTTDGGGSWSRVPLSPKLPGAPNTIVALGPQVAEMTTDVGAIYRTSDGGRNWKAMVQSAVGVLRNISRSADGSYVAVSARGNFYSLWNPGQEAWAPFNRNSSRRVQNMGFTPDGRLWMLARGGQVQFNQAVGSTEWGTAQNPEFSSSWGFLDLAYRTPEEVWISGGSGNLLFSNDGGQTWKKDRSTENVPSNLYKIVFVTPDQGFIIGQRGTLLRYQPSSVAT</sequence>
<name>A0A098TL13_9CYAN</name>
<dbReference type="InterPro" id="IPR028203">
    <property type="entry name" value="PSII_CF48-like_dom"/>
</dbReference>
<dbReference type="GO" id="GO:0009523">
    <property type="term" value="C:photosystem II"/>
    <property type="evidence" value="ECO:0007669"/>
    <property type="project" value="UniProtKB-KW"/>
</dbReference>
<comment type="similarity">
    <text evidence="4 5">Belongs to the Ycf48 family.</text>
</comment>
<dbReference type="Pfam" id="PF14870">
    <property type="entry name" value="PSII_BNR"/>
    <property type="match status" value="1"/>
</dbReference>
<dbReference type="NCBIfam" id="NF010237">
    <property type="entry name" value="PRK13684.1"/>
    <property type="match status" value="1"/>
</dbReference>
<dbReference type="InterPro" id="IPR015943">
    <property type="entry name" value="WD40/YVTN_repeat-like_dom_sf"/>
</dbReference>
<dbReference type="PIRSF" id="PIRSF017875">
    <property type="entry name" value="PSII_HCF136"/>
    <property type="match status" value="1"/>
</dbReference>
<dbReference type="OrthoDB" id="9813892at2"/>
<comment type="subcellular location">
    <subcellularLocation>
        <location evidence="4">Cellular thylakoid lumen</location>
    </subcellularLocation>
    <text evidence="4">Associated with a PSII precusor complex on the lumenal side of the thylakoid membrane.</text>
</comment>
<dbReference type="STRING" id="1497020.DO97_02590"/>
<dbReference type="InterPro" id="IPR016705">
    <property type="entry name" value="Ycf48/Hcf136"/>
</dbReference>
<evidence type="ECO:0000256" key="4">
    <source>
        <dbReference type="HAMAP-Rule" id="MF_01348"/>
    </source>
</evidence>
<accession>A0A098TL13</accession>
<keyword evidence="2 4" id="KW-0732">Signal</keyword>
<evidence type="ECO:0000256" key="2">
    <source>
        <dbReference type="ARBA" id="ARBA00022729"/>
    </source>
</evidence>
<keyword evidence="3 4" id="KW-0604">Photosystem II</keyword>
<dbReference type="GO" id="GO:0031979">
    <property type="term" value="C:plasma membrane-derived thylakoid lumen"/>
    <property type="evidence" value="ECO:0007669"/>
    <property type="project" value="UniProtKB-SubCell"/>
</dbReference>
<dbReference type="AlphaFoldDB" id="A0A098TL13"/>
<dbReference type="GO" id="GO:0015979">
    <property type="term" value="P:photosynthesis"/>
    <property type="evidence" value="ECO:0007669"/>
    <property type="project" value="UniProtKB-KW"/>
</dbReference>
<organism evidence="7 8">
    <name type="scientific">Neosynechococcus sphagnicola sy1</name>
    <dbReference type="NCBI Taxonomy" id="1497020"/>
    <lineage>
        <taxon>Bacteria</taxon>
        <taxon>Bacillati</taxon>
        <taxon>Cyanobacteriota</taxon>
        <taxon>Cyanophyceae</taxon>
        <taxon>Neosynechococcales</taxon>
        <taxon>Neosynechococcaceae</taxon>
        <taxon>Neosynechococcus</taxon>
    </lineage>
</organism>
<comment type="caution">
    <text evidence="7">The sequence shown here is derived from an EMBL/GenBank/DDBJ whole genome shotgun (WGS) entry which is preliminary data.</text>
</comment>
<feature type="domain" description="Photosynthesis system II assembly factor Ycf48/Hcf136-like" evidence="6">
    <location>
        <begin position="30"/>
        <end position="329"/>
    </location>
</feature>
<dbReference type="Proteomes" id="UP000030170">
    <property type="component" value="Unassembled WGS sequence"/>
</dbReference>
<gene>
    <name evidence="4" type="primary">ycf48</name>
    <name evidence="7" type="ORF">DO97_02590</name>
</gene>
<dbReference type="EMBL" id="JJML01000016">
    <property type="protein sequence ID" value="KGF72979.1"/>
    <property type="molecule type" value="Genomic_DNA"/>
</dbReference>
<evidence type="ECO:0000256" key="3">
    <source>
        <dbReference type="ARBA" id="ARBA00023276"/>
    </source>
</evidence>
<keyword evidence="1 4" id="KW-0602">Photosynthesis</keyword>
<comment type="function">
    <text evidence="4">A factor required for optimal assembly of photosystem II (PSII), acting in the early stages of PSII assembly. Also plays a role in replacement of photodamaged D1 (psbA). Assists YidC in synthesis of chlorophyll-binding proteins.</text>
</comment>
<evidence type="ECO:0000259" key="6">
    <source>
        <dbReference type="Pfam" id="PF14870"/>
    </source>
</evidence>
<keyword evidence="4" id="KW-0793">Thylakoid</keyword>
<evidence type="ECO:0000313" key="7">
    <source>
        <dbReference type="EMBL" id="KGF72979.1"/>
    </source>
</evidence>
<dbReference type="PANTHER" id="PTHR47199">
    <property type="entry name" value="PHOTOSYSTEM II STABILITY/ASSEMBLY FACTOR HCF136, CHLOROPLASTIC"/>
    <property type="match status" value="1"/>
</dbReference>
<comment type="domain">
    <text evidence="4">A 7-bladed beta-propeller torus, about 55 by 55 Angstroms, with a depth of about 25 Angstroms and a central pore.</text>
</comment>